<dbReference type="RefSeq" id="WP_317505701.1">
    <property type="nucleotide sequence ID" value="NZ_JAWLKI010000040.1"/>
</dbReference>
<keyword evidence="2" id="KW-1185">Reference proteome</keyword>
<dbReference type="InterPro" id="IPR011664">
    <property type="entry name" value="Abi_system_AbiD/AbiF-like"/>
</dbReference>
<dbReference type="Pfam" id="PF07751">
    <property type="entry name" value="Abi_2"/>
    <property type="match status" value="1"/>
</dbReference>
<dbReference type="InterPro" id="IPR017034">
    <property type="entry name" value="Abi_system_AbiD/AbiF"/>
</dbReference>
<name>A0ABU4DJU7_9ACTN</name>
<protein>
    <submittedName>
        <fullName evidence="1">Abi family protein</fullName>
    </submittedName>
</protein>
<accession>A0ABU4DJU7</accession>
<evidence type="ECO:0000313" key="2">
    <source>
        <dbReference type="Proteomes" id="UP001185779"/>
    </source>
</evidence>
<evidence type="ECO:0000313" key="1">
    <source>
        <dbReference type="EMBL" id="MDV6310012.1"/>
    </source>
</evidence>
<sequence>MATKQWLSLNAQIARLEERGMTIADRDYAQRWLAHVGYYRLSGYWHPYRLRDNAGAVTDQFAPGTTFADIADLYEFDRHLKNRMLSAVERIEVAMRSRIGYTLGRHGAMAYLDHTPFSDEFLTSGHHLEWLGTVTRRADRAKRRDPFIAHHFTNYQGQIPIWVLTEVLDFADISKVYKGMNSADRDDIARDLGVQGARKRNARPGAILANFLEHITVVRNICAHHSRLWNRNVPPIGTARLVAMDSFQGLAKGQDQSVFASLCIAGHLLQAISPGSTWVPSVTELVTTRLAPIAMRSEHEMGFPTGWQSLPLWS</sequence>
<dbReference type="Proteomes" id="UP001185779">
    <property type="component" value="Unassembled WGS sequence"/>
</dbReference>
<organism evidence="1 2">
    <name type="scientific">Gordonia amicalis</name>
    <dbReference type="NCBI Taxonomy" id="89053"/>
    <lineage>
        <taxon>Bacteria</taxon>
        <taxon>Bacillati</taxon>
        <taxon>Actinomycetota</taxon>
        <taxon>Actinomycetes</taxon>
        <taxon>Mycobacteriales</taxon>
        <taxon>Gordoniaceae</taxon>
        <taxon>Gordonia</taxon>
    </lineage>
</organism>
<comment type="caution">
    <text evidence="1">The sequence shown here is derived from an EMBL/GenBank/DDBJ whole genome shotgun (WGS) entry which is preliminary data.</text>
</comment>
<dbReference type="PIRSF" id="PIRSF034934">
    <property type="entry name" value="AbiF_AbiD"/>
    <property type="match status" value="1"/>
</dbReference>
<reference evidence="1 2" key="1">
    <citation type="submission" date="2023-10" db="EMBL/GenBank/DDBJ databases">
        <title>Development of a sustainable strategy for remediation of hydrocarbon-contaminated territories based on the waste exchange concept.</title>
        <authorList>
            <person name="Krivoruchko A."/>
        </authorList>
    </citation>
    <scope>NUCLEOTIDE SEQUENCE [LARGE SCALE GENOMIC DNA]</scope>
    <source>
        <strain evidence="1 2">IEGM 1266</strain>
    </source>
</reference>
<dbReference type="EMBL" id="JAWLKI010000040">
    <property type="protein sequence ID" value="MDV6310012.1"/>
    <property type="molecule type" value="Genomic_DNA"/>
</dbReference>
<gene>
    <name evidence="1" type="ORF">R3P94_22370</name>
</gene>
<proteinExistence type="predicted"/>